<feature type="transmembrane region" description="Helical" evidence="6">
    <location>
        <begin position="12"/>
        <end position="31"/>
    </location>
</feature>
<dbReference type="eggNOG" id="COG4956">
    <property type="taxonomic scope" value="Bacteria"/>
</dbReference>
<accession>Q2LUT8</accession>
<proteinExistence type="predicted"/>
<reference evidence="8 9" key="1">
    <citation type="journal article" date="2007" name="Proc. Natl. Acad. Sci. U.S.A.">
        <title>The genome of Syntrophus aciditrophicus: life at the thermodynamic limit of microbial growth.</title>
        <authorList>
            <person name="McInerney M.J."/>
            <person name="Rohlin L."/>
            <person name="Mouttaki H."/>
            <person name="Kim U."/>
            <person name="Krupp R.S."/>
            <person name="Rios-Hernandez L."/>
            <person name="Sieber J."/>
            <person name="Struchtemeyer C.G."/>
            <person name="Bhattacharyya A."/>
            <person name="Campbell J.W."/>
            <person name="Gunsalus R.P."/>
        </authorList>
    </citation>
    <scope>NUCLEOTIDE SEQUENCE [LARGE SCALE GENOMIC DNA]</scope>
    <source>
        <strain evidence="8 9">SB</strain>
    </source>
</reference>
<dbReference type="Gene3D" id="2.40.50.140">
    <property type="entry name" value="Nucleic acid-binding proteins"/>
    <property type="match status" value="1"/>
</dbReference>
<dbReference type="PANTHER" id="PTHR11603">
    <property type="entry name" value="AAA FAMILY ATPASE"/>
    <property type="match status" value="1"/>
</dbReference>
<dbReference type="InterPro" id="IPR002792">
    <property type="entry name" value="TRAM_dom"/>
</dbReference>
<dbReference type="GO" id="GO:0016740">
    <property type="term" value="F:transferase activity"/>
    <property type="evidence" value="ECO:0007669"/>
    <property type="project" value="UniProtKB-KW"/>
</dbReference>
<evidence type="ECO:0000256" key="6">
    <source>
        <dbReference type="SAM" id="Phobius"/>
    </source>
</evidence>
<dbReference type="Proteomes" id="UP000001933">
    <property type="component" value="Chromosome"/>
</dbReference>
<gene>
    <name evidence="8" type="ORF">SYN_01402</name>
</gene>
<name>Q2LUT8_SYNAS</name>
<feature type="transmembrane region" description="Helical" evidence="6">
    <location>
        <begin position="37"/>
        <end position="55"/>
    </location>
</feature>
<dbReference type="KEGG" id="sat:SYN_01402"/>
<feature type="domain" description="TRAM" evidence="7">
    <location>
        <begin position="272"/>
        <end position="333"/>
    </location>
</feature>
<protein>
    <submittedName>
        <fullName evidence="8">Hypothetical membrane protein</fullName>
    </submittedName>
</protein>
<evidence type="ECO:0000256" key="1">
    <source>
        <dbReference type="ARBA" id="ARBA00001946"/>
    </source>
</evidence>
<dbReference type="Pfam" id="PF01850">
    <property type="entry name" value="PIN"/>
    <property type="match status" value="1"/>
</dbReference>
<dbReference type="CDD" id="cd09877">
    <property type="entry name" value="PIN_YacL-like"/>
    <property type="match status" value="1"/>
</dbReference>
<keyword evidence="6" id="KW-1133">Transmembrane helix</keyword>
<organism evidence="8 9">
    <name type="scientific">Syntrophus aciditrophicus (strain SB)</name>
    <dbReference type="NCBI Taxonomy" id="56780"/>
    <lineage>
        <taxon>Bacteria</taxon>
        <taxon>Pseudomonadati</taxon>
        <taxon>Thermodesulfobacteriota</taxon>
        <taxon>Syntrophia</taxon>
        <taxon>Syntrophales</taxon>
        <taxon>Syntrophaceae</taxon>
        <taxon>Syntrophus</taxon>
    </lineage>
</organism>
<keyword evidence="6" id="KW-0472">Membrane</keyword>
<dbReference type="STRING" id="56780.SYN_01402"/>
<dbReference type="PROSITE" id="PS50926">
    <property type="entry name" value="TRAM"/>
    <property type="match status" value="1"/>
</dbReference>
<evidence type="ECO:0000256" key="3">
    <source>
        <dbReference type="ARBA" id="ARBA00022722"/>
    </source>
</evidence>
<keyword evidence="9" id="KW-1185">Reference proteome</keyword>
<dbReference type="PANTHER" id="PTHR11603:SF147">
    <property type="entry name" value="MEMBRANE PROTEIN"/>
    <property type="match status" value="1"/>
</dbReference>
<feature type="transmembrane region" description="Helical" evidence="6">
    <location>
        <begin position="67"/>
        <end position="90"/>
    </location>
</feature>
<dbReference type="InterPro" id="IPR012340">
    <property type="entry name" value="NA-bd_OB-fold"/>
</dbReference>
<dbReference type="InterPro" id="IPR002716">
    <property type="entry name" value="PIN_dom"/>
</dbReference>
<evidence type="ECO:0000256" key="5">
    <source>
        <dbReference type="ARBA" id="ARBA00022842"/>
    </source>
</evidence>
<evidence type="ECO:0000259" key="7">
    <source>
        <dbReference type="PROSITE" id="PS50926"/>
    </source>
</evidence>
<dbReference type="HOGENOM" id="CLU_050839_0_0_7"/>
<evidence type="ECO:0000313" key="9">
    <source>
        <dbReference type="Proteomes" id="UP000001933"/>
    </source>
</evidence>
<dbReference type="Pfam" id="PF01938">
    <property type="entry name" value="TRAM"/>
    <property type="match status" value="1"/>
</dbReference>
<dbReference type="InterPro" id="IPR029060">
    <property type="entry name" value="PIN-like_dom_sf"/>
</dbReference>
<dbReference type="EMBL" id="CP000252">
    <property type="protein sequence ID" value="ABC77844.1"/>
    <property type="molecule type" value="Genomic_DNA"/>
</dbReference>
<feature type="transmembrane region" description="Helical" evidence="6">
    <location>
        <begin position="102"/>
        <end position="122"/>
    </location>
</feature>
<dbReference type="GO" id="GO:0016787">
    <property type="term" value="F:hydrolase activity"/>
    <property type="evidence" value="ECO:0007669"/>
    <property type="project" value="UniProtKB-KW"/>
</dbReference>
<keyword evidence="4" id="KW-0378">Hydrolase</keyword>
<dbReference type="GO" id="GO:0004518">
    <property type="term" value="F:nuclease activity"/>
    <property type="evidence" value="ECO:0007669"/>
    <property type="project" value="UniProtKB-KW"/>
</dbReference>
<dbReference type="InterPro" id="IPR052041">
    <property type="entry name" value="Nucleic_acid_metab_PIN/TRAM"/>
</dbReference>
<evidence type="ECO:0000256" key="2">
    <source>
        <dbReference type="ARBA" id="ARBA00022679"/>
    </source>
</evidence>
<dbReference type="AlphaFoldDB" id="Q2LUT8"/>
<keyword evidence="5" id="KW-0460">Magnesium</keyword>
<dbReference type="Gene3D" id="3.40.50.1010">
    <property type="entry name" value="5'-nuclease"/>
    <property type="match status" value="1"/>
</dbReference>
<dbReference type="SMART" id="SM00670">
    <property type="entry name" value="PINc"/>
    <property type="match status" value="1"/>
</dbReference>
<keyword evidence="2" id="KW-0808">Transferase</keyword>
<evidence type="ECO:0000313" key="8">
    <source>
        <dbReference type="EMBL" id="ABC77844.1"/>
    </source>
</evidence>
<dbReference type="SUPFAM" id="SSF88723">
    <property type="entry name" value="PIN domain-like"/>
    <property type="match status" value="1"/>
</dbReference>
<keyword evidence="3" id="KW-0540">Nuclease</keyword>
<comment type="cofactor">
    <cofactor evidence="1">
        <name>Mg(2+)</name>
        <dbReference type="ChEBI" id="CHEBI:18420"/>
    </cofactor>
</comment>
<sequence length="352" mass="38553">MDGGKEVKVLIVRGLLILACSVSGYAIAYYSFPSHGILGSLIGLVLGCLTALFVIKMEQAIRKVSLRVIFGGVVGMIVGLLIAFLFAYGLNFITDIKEKYQIAPWIYAIWTSVMGYLGLVLGSKKVEELFNLFGHGQSKENKDYRILDTSTIIDGRLADICDTGFLEGTLIVPRFVLDELQYIADSSDSMKRSRGRRGLDILNRMQKSAGITIEIVDQDFPRIKSVDAKLVALAKKMNGKIITNDFNLNKVAELQGIRILNVNELANALKPVVLPGEVMTVKIIKEGKEAGQGVAYLDDGTMIIVDNAQRHQGATVEALVTSVLQTTAGRMIFSELKDIVNDKKSFGSDARQ</sequence>
<dbReference type="InParanoid" id="Q2LUT8"/>
<keyword evidence="6" id="KW-0812">Transmembrane</keyword>
<evidence type="ECO:0000256" key="4">
    <source>
        <dbReference type="ARBA" id="ARBA00022801"/>
    </source>
</evidence>